<evidence type="ECO:0000256" key="4">
    <source>
        <dbReference type="ARBA" id="ARBA00023136"/>
    </source>
</evidence>
<evidence type="ECO:0008006" key="10">
    <source>
        <dbReference type="Google" id="ProtNLM"/>
    </source>
</evidence>
<dbReference type="Proteomes" id="UP000027318">
    <property type="component" value="Unassembled WGS sequence"/>
</dbReference>
<dbReference type="PATRIC" id="fig|267850.7.peg.2608"/>
<accession>A0A063XXG3</accession>
<dbReference type="AlphaFoldDB" id="A0A063XXG3"/>
<organism evidence="8 9">
    <name type="scientific">Nitrincola lacisaponensis</name>
    <dbReference type="NCBI Taxonomy" id="267850"/>
    <lineage>
        <taxon>Bacteria</taxon>
        <taxon>Pseudomonadati</taxon>
        <taxon>Pseudomonadota</taxon>
        <taxon>Gammaproteobacteria</taxon>
        <taxon>Oceanospirillales</taxon>
        <taxon>Oceanospirillaceae</taxon>
        <taxon>Nitrincola</taxon>
    </lineage>
</organism>
<reference evidence="8 9" key="1">
    <citation type="journal article" date="2005" name="Int. J. Syst. Evol. Microbiol.">
        <title>Nitrincola lacisaponensis gen. nov., sp. nov., a novel alkaliphilic bacterium isolated from an alkaline, saline lake.</title>
        <authorList>
            <person name="Dimitriu P.A."/>
            <person name="Shukla S.K."/>
            <person name="Conradt J."/>
            <person name="Marquez M.C."/>
            <person name="Ventosa A."/>
            <person name="Maglia A."/>
            <person name="Peyton B.M."/>
            <person name="Pinkart H.C."/>
            <person name="Mormile M.R."/>
        </authorList>
    </citation>
    <scope>NUCLEOTIDE SEQUENCE [LARGE SCALE GENOMIC DNA]</scope>
    <source>
        <strain evidence="8 9">4CA</strain>
    </source>
</reference>
<comment type="caution">
    <text evidence="8">The sequence shown here is derived from an EMBL/GenBank/DDBJ whole genome shotgun (WGS) entry which is preliminary data.</text>
</comment>
<keyword evidence="6" id="KW-0449">Lipoprotein</keyword>
<dbReference type="GO" id="GO:0009636">
    <property type="term" value="P:response to toxic substance"/>
    <property type="evidence" value="ECO:0007669"/>
    <property type="project" value="InterPro"/>
</dbReference>
<evidence type="ECO:0000313" key="9">
    <source>
        <dbReference type="Proteomes" id="UP000027318"/>
    </source>
</evidence>
<keyword evidence="4" id="KW-0472">Membrane</keyword>
<dbReference type="RefSeq" id="WP_036549034.1">
    <property type="nucleotide sequence ID" value="NZ_JBKBNO010000014.1"/>
</dbReference>
<evidence type="ECO:0000256" key="6">
    <source>
        <dbReference type="ARBA" id="ARBA00023288"/>
    </source>
</evidence>
<dbReference type="Pfam" id="PF08085">
    <property type="entry name" value="Entericidin"/>
    <property type="match status" value="1"/>
</dbReference>
<comment type="similarity">
    <text evidence="1">Belongs to the EcnA/EcnB lipoprotein family.</text>
</comment>
<proteinExistence type="inferred from homology"/>
<dbReference type="PROSITE" id="PS51257">
    <property type="entry name" value="PROKAR_LIPOPROTEIN"/>
    <property type="match status" value="1"/>
</dbReference>
<sequence>MKKISMLFLLLLSTMVLAGCNTVQGVGKDVQRGGAALEEAAKES</sequence>
<name>A0A063XXG3_9GAMM</name>
<dbReference type="InterPro" id="IPR012556">
    <property type="entry name" value="Entericidin"/>
</dbReference>
<feature type="signal peptide" evidence="7">
    <location>
        <begin position="1"/>
        <end position="18"/>
    </location>
</feature>
<evidence type="ECO:0000256" key="5">
    <source>
        <dbReference type="ARBA" id="ARBA00023139"/>
    </source>
</evidence>
<dbReference type="OrthoDB" id="9181810at2"/>
<dbReference type="EMBL" id="JMSZ01000034">
    <property type="protein sequence ID" value="KDE38868.1"/>
    <property type="molecule type" value="Genomic_DNA"/>
</dbReference>
<keyword evidence="2" id="KW-1003">Cell membrane</keyword>
<keyword evidence="5" id="KW-0564">Palmitate</keyword>
<evidence type="ECO:0000256" key="7">
    <source>
        <dbReference type="SAM" id="SignalP"/>
    </source>
</evidence>
<feature type="chain" id="PRO_5001620236" description="Entericidin" evidence="7">
    <location>
        <begin position="19"/>
        <end position="44"/>
    </location>
</feature>
<dbReference type="GO" id="GO:0016020">
    <property type="term" value="C:membrane"/>
    <property type="evidence" value="ECO:0007669"/>
    <property type="project" value="InterPro"/>
</dbReference>
<keyword evidence="9" id="KW-1185">Reference proteome</keyword>
<keyword evidence="3 7" id="KW-0732">Signal</keyword>
<evidence type="ECO:0000313" key="8">
    <source>
        <dbReference type="EMBL" id="KDE38868.1"/>
    </source>
</evidence>
<evidence type="ECO:0000256" key="2">
    <source>
        <dbReference type="ARBA" id="ARBA00022475"/>
    </source>
</evidence>
<gene>
    <name evidence="8" type="ORF">ADINL_2654</name>
</gene>
<evidence type="ECO:0000256" key="3">
    <source>
        <dbReference type="ARBA" id="ARBA00022729"/>
    </source>
</evidence>
<evidence type="ECO:0000256" key="1">
    <source>
        <dbReference type="ARBA" id="ARBA00010296"/>
    </source>
</evidence>
<dbReference type="STRING" id="267850.ADINL_2654"/>
<protein>
    <recommendedName>
        <fullName evidence="10">Entericidin</fullName>
    </recommendedName>
</protein>